<dbReference type="EMBL" id="QTTN01000021">
    <property type="protein sequence ID" value="REE80218.1"/>
    <property type="molecule type" value="Genomic_DNA"/>
</dbReference>
<keyword evidence="3" id="KW-0804">Transcription</keyword>
<dbReference type="Gene3D" id="2.60.120.10">
    <property type="entry name" value="Jelly Rolls"/>
    <property type="match status" value="1"/>
</dbReference>
<evidence type="ECO:0000256" key="4">
    <source>
        <dbReference type="SAM" id="MobiDB-lite"/>
    </source>
</evidence>
<evidence type="ECO:0000313" key="7">
    <source>
        <dbReference type="Proteomes" id="UP000256304"/>
    </source>
</evidence>
<gene>
    <name evidence="6" type="ORF">A8990_12167</name>
</gene>
<name>A0A3D9RKZ5_9BACL</name>
<sequence length="302" mass="35341">MTSLTYNKGTKSQQRGGKQEMSVYKGPERLTNDRYMTLSAPYRLFKHSVDGLIDTHWHEFFEMGFVVSGSGTHILNGVPLRLERGAVFLLSPADFHSLEPDPGETLQLYDLIFNDHFIREPLMELLFDHRTEYTHWYAEEQMAELLQEYERIWDESMDLQPESEILIQGAVERLLIDLFRKSRTASPQLGEEGKRHQMLQSAVRKGLIYIQHRFREPLSLEEVASYCGLSANYFSECFRKGTGSTFQSYLQEVRLQFARSLIKTTQLPITEICFASGFNTLPHFERAFKKRFQFPPREYRKQ</sequence>
<keyword evidence="7" id="KW-1185">Reference proteome</keyword>
<feature type="domain" description="HTH araC/xylS-type" evidence="5">
    <location>
        <begin position="204"/>
        <end position="302"/>
    </location>
</feature>
<dbReference type="PANTHER" id="PTHR43280:SF2">
    <property type="entry name" value="HTH-TYPE TRANSCRIPTIONAL REGULATOR EXSA"/>
    <property type="match status" value="1"/>
</dbReference>
<protein>
    <submittedName>
        <fullName evidence="6">AraC-like protein</fullName>
    </submittedName>
</protein>
<evidence type="ECO:0000256" key="1">
    <source>
        <dbReference type="ARBA" id="ARBA00023015"/>
    </source>
</evidence>
<dbReference type="InterPro" id="IPR009057">
    <property type="entry name" value="Homeodomain-like_sf"/>
</dbReference>
<dbReference type="AlphaFoldDB" id="A0A3D9RKZ5"/>
<dbReference type="PROSITE" id="PS01124">
    <property type="entry name" value="HTH_ARAC_FAMILY_2"/>
    <property type="match status" value="1"/>
</dbReference>
<dbReference type="SUPFAM" id="SSF46689">
    <property type="entry name" value="Homeodomain-like"/>
    <property type="match status" value="2"/>
</dbReference>
<dbReference type="Pfam" id="PF02311">
    <property type="entry name" value="AraC_binding"/>
    <property type="match status" value="1"/>
</dbReference>
<comment type="caution">
    <text evidence="6">The sequence shown here is derived from an EMBL/GenBank/DDBJ whole genome shotgun (WGS) entry which is preliminary data.</text>
</comment>
<keyword evidence="2" id="KW-0238">DNA-binding</keyword>
<evidence type="ECO:0000313" key="6">
    <source>
        <dbReference type="EMBL" id="REE80218.1"/>
    </source>
</evidence>
<dbReference type="InterPro" id="IPR018062">
    <property type="entry name" value="HTH_AraC-typ_CS"/>
</dbReference>
<dbReference type="InterPro" id="IPR003313">
    <property type="entry name" value="AraC-bd"/>
</dbReference>
<dbReference type="GO" id="GO:0003700">
    <property type="term" value="F:DNA-binding transcription factor activity"/>
    <property type="evidence" value="ECO:0007669"/>
    <property type="project" value="InterPro"/>
</dbReference>
<feature type="region of interest" description="Disordered" evidence="4">
    <location>
        <begin position="1"/>
        <end position="24"/>
    </location>
</feature>
<proteinExistence type="predicted"/>
<keyword evidence="1" id="KW-0805">Transcription regulation</keyword>
<dbReference type="Proteomes" id="UP000256304">
    <property type="component" value="Unassembled WGS sequence"/>
</dbReference>
<dbReference type="PANTHER" id="PTHR43280">
    <property type="entry name" value="ARAC-FAMILY TRANSCRIPTIONAL REGULATOR"/>
    <property type="match status" value="1"/>
</dbReference>
<dbReference type="PROSITE" id="PS00041">
    <property type="entry name" value="HTH_ARAC_FAMILY_1"/>
    <property type="match status" value="1"/>
</dbReference>
<evidence type="ECO:0000256" key="2">
    <source>
        <dbReference type="ARBA" id="ARBA00023125"/>
    </source>
</evidence>
<dbReference type="InterPro" id="IPR014710">
    <property type="entry name" value="RmlC-like_jellyroll"/>
</dbReference>
<reference evidence="6 7" key="1">
    <citation type="submission" date="2018-08" db="EMBL/GenBank/DDBJ databases">
        <title>Genomic Encyclopedia of Type Strains, Phase III (KMG-III): the genomes of soil and plant-associated and newly described type strains.</title>
        <authorList>
            <person name="Whitman W."/>
        </authorList>
    </citation>
    <scope>NUCLEOTIDE SEQUENCE [LARGE SCALE GENOMIC DNA]</scope>
    <source>
        <strain evidence="6 7">CGMCC 1.10966</strain>
    </source>
</reference>
<evidence type="ECO:0000256" key="3">
    <source>
        <dbReference type="ARBA" id="ARBA00023163"/>
    </source>
</evidence>
<dbReference type="GO" id="GO:0043565">
    <property type="term" value="F:sequence-specific DNA binding"/>
    <property type="evidence" value="ECO:0007669"/>
    <property type="project" value="InterPro"/>
</dbReference>
<dbReference type="InterPro" id="IPR037923">
    <property type="entry name" value="HTH-like"/>
</dbReference>
<dbReference type="InterPro" id="IPR018060">
    <property type="entry name" value="HTH_AraC"/>
</dbReference>
<dbReference type="SUPFAM" id="SSF51215">
    <property type="entry name" value="Regulatory protein AraC"/>
    <property type="match status" value="1"/>
</dbReference>
<dbReference type="SMART" id="SM00342">
    <property type="entry name" value="HTH_ARAC"/>
    <property type="match status" value="1"/>
</dbReference>
<dbReference type="Gene3D" id="1.10.10.60">
    <property type="entry name" value="Homeodomain-like"/>
    <property type="match status" value="2"/>
</dbReference>
<evidence type="ECO:0000259" key="5">
    <source>
        <dbReference type="PROSITE" id="PS01124"/>
    </source>
</evidence>
<feature type="compositionally biased region" description="Polar residues" evidence="4">
    <location>
        <begin position="1"/>
        <end position="16"/>
    </location>
</feature>
<dbReference type="Pfam" id="PF12833">
    <property type="entry name" value="HTH_18"/>
    <property type="match status" value="1"/>
</dbReference>
<accession>A0A3D9RKZ5</accession>
<organism evidence="6 7">
    <name type="scientific">Paenibacillus taihuensis</name>
    <dbReference type="NCBI Taxonomy" id="1156355"/>
    <lineage>
        <taxon>Bacteria</taxon>
        <taxon>Bacillati</taxon>
        <taxon>Bacillota</taxon>
        <taxon>Bacilli</taxon>
        <taxon>Bacillales</taxon>
        <taxon>Paenibacillaceae</taxon>
        <taxon>Paenibacillus</taxon>
    </lineage>
</organism>